<dbReference type="InterPro" id="IPR020891">
    <property type="entry name" value="UPF0758_CS"/>
</dbReference>
<dbReference type="GO" id="GO:0006508">
    <property type="term" value="P:proteolysis"/>
    <property type="evidence" value="ECO:0007669"/>
    <property type="project" value="UniProtKB-KW"/>
</dbReference>
<dbReference type="GO" id="GO:0008237">
    <property type="term" value="F:metallopeptidase activity"/>
    <property type="evidence" value="ECO:0007669"/>
    <property type="project" value="UniProtKB-KW"/>
</dbReference>
<dbReference type="GO" id="GO:0046872">
    <property type="term" value="F:metal ion binding"/>
    <property type="evidence" value="ECO:0007669"/>
    <property type="project" value="UniProtKB-KW"/>
</dbReference>
<keyword evidence="2" id="KW-0479">Metal-binding</keyword>
<keyword evidence="1" id="KW-0645">Protease</keyword>
<evidence type="ECO:0000256" key="3">
    <source>
        <dbReference type="ARBA" id="ARBA00022801"/>
    </source>
</evidence>
<keyword evidence="5" id="KW-0482">Metalloprotease</keyword>
<dbReference type="SUPFAM" id="SSF102712">
    <property type="entry name" value="JAB1/MPN domain"/>
    <property type="match status" value="1"/>
</dbReference>
<dbReference type="Gene3D" id="3.40.140.10">
    <property type="entry name" value="Cytidine Deaminase, domain 2"/>
    <property type="match status" value="1"/>
</dbReference>
<dbReference type="PANTHER" id="PTHR30471">
    <property type="entry name" value="DNA REPAIR PROTEIN RADC"/>
    <property type="match status" value="1"/>
</dbReference>
<organism evidence="7">
    <name type="scientific">uncultured Caudovirales phage</name>
    <dbReference type="NCBI Taxonomy" id="2100421"/>
    <lineage>
        <taxon>Viruses</taxon>
        <taxon>Duplodnaviria</taxon>
        <taxon>Heunggongvirae</taxon>
        <taxon>Uroviricota</taxon>
        <taxon>Caudoviricetes</taxon>
        <taxon>Peduoviridae</taxon>
        <taxon>Maltschvirus</taxon>
        <taxon>Maltschvirus maltsch</taxon>
    </lineage>
</organism>
<evidence type="ECO:0000256" key="5">
    <source>
        <dbReference type="ARBA" id="ARBA00023049"/>
    </source>
</evidence>
<dbReference type="PROSITE" id="PS01302">
    <property type="entry name" value="UPF0758"/>
    <property type="match status" value="1"/>
</dbReference>
<dbReference type="EMBL" id="LR796738">
    <property type="protein sequence ID" value="CAB4162730.1"/>
    <property type="molecule type" value="Genomic_DNA"/>
</dbReference>
<gene>
    <name evidence="7" type="ORF">UFOVP783_106</name>
</gene>
<dbReference type="InterPro" id="IPR025657">
    <property type="entry name" value="RadC_JAB"/>
</dbReference>
<evidence type="ECO:0000256" key="4">
    <source>
        <dbReference type="ARBA" id="ARBA00022833"/>
    </source>
</evidence>
<keyword evidence="3" id="KW-0378">Hydrolase</keyword>
<dbReference type="InterPro" id="IPR037518">
    <property type="entry name" value="MPN"/>
</dbReference>
<evidence type="ECO:0000313" key="7">
    <source>
        <dbReference type="EMBL" id="CAB4162730.1"/>
    </source>
</evidence>
<evidence type="ECO:0000259" key="6">
    <source>
        <dbReference type="PROSITE" id="PS50249"/>
    </source>
</evidence>
<dbReference type="CDD" id="cd08071">
    <property type="entry name" value="MPN_DUF2466"/>
    <property type="match status" value="1"/>
</dbReference>
<dbReference type="PROSITE" id="PS50249">
    <property type="entry name" value="MPN"/>
    <property type="match status" value="1"/>
</dbReference>
<accession>A0A6J5NSH0</accession>
<dbReference type="InterPro" id="IPR001405">
    <property type="entry name" value="UPF0758"/>
</dbReference>
<evidence type="ECO:0000256" key="1">
    <source>
        <dbReference type="ARBA" id="ARBA00022670"/>
    </source>
</evidence>
<evidence type="ECO:0000256" key="2">
    <source>
        <dbReference type="ARBA" id="ARBA00022723"/>
    </source>
</evidence>
<name>A0A6J5NSH0_9CAUD</name>
<reference evidence="7" key="1">
    <citation type="submission" date="2020-04" db="EMBL/GenBank/DDBJ databases">
        <authorList>
            <person name="Chiriac C."/>
            <person name="Salcher M."/>
            <person name="Ghai R."/>
            <person name="Kavagutti S V."/>
        </authorList>
    </citation>
    <scope>NUCLEOTIDE SEQUENCE</scope>
</reference>
<keyword evidence="4" id="KW-0862">Zinc</keyword>
<dbReference type="PANTHER" id="PTHR30471:SF3">
    <property type="entry name" value="UPF0758 PROTEIN YEES-RELATED"/>
    <property type="match status" value="1"/>
</dbReference>
<protein>
    <submittedName>
        <fullName evidence="7">RadC DNA repair proteins</fullName>
    </submittedName>
</protein>
<proteinExistence type="predicted"/>
<sequence length="163" mass="17819">MKSTLNEPSVKSARVVVSTLRAKVAFYGAIDSSENLARFWRDVVAQEADHETDRESLVVVCLDSRLKPFSWARVSLGSSNQTTAEIRDILRPVLVTGATGFAMLHNHPSGDVSPSRADISVTRKVQEAAMLMGLNFADHVIVSDTEPGPDQPSIFSLREHGMI</sequence>
<dbReference type="Pfam" id="PF04002">
    <property type="entry name" value="RadC"/>
    <property type="match status" value="1"/>
</dbReference>
<feature type="domain" description="MPN" evidence="6">
    <location>
        <begin position="29"/>
        <end position="163"/>
    </location>
</feature>